<protein>
    <submittedName>
        <fullName evidence="1">Uncharacterized protein</fullName>
    </submittedName>
</protein>
<name>A0A9P8UFD6_9PEZI</name>
<gene>
    <name evidence="1" type="ORF">BKA67DRAFT_576076</name>
</gene>
<organism evidence="1 2">
    <name type="scientific">Truncatella angustata</name>
    <dbReference type="NCBI Taxonomy" id="152316"/>
    <lineage>
        <taxon>Eukaryota</taxon>
        <taxon>Fungi</taxon>
        <taxon>Dikarya</taxon>
        <taxon>Ascomycota</taxon>
        <taxon>Pezizomycotina</taxon>
        <taxon>Sordariomycetes</taxon>
        <taxon>Xylariomycetidae</taxon>
        <taxon>Amphisphaeriales</taxon>
        <taxon>Sporocadaceae</taxon>
        <taxon>Truncatella</taxon>
    </lineage>
</organism>
<accession>A0A9P8UFD6</accession>
<evidence type="ECO:0000313" key="1">
    <source>
        <dbReference type="EMBL" id="KAH6648865.1"/>
    </source>
</evidence>
<keyword evidence="2" id="KW-1185">Reference proteome</keyword>
<comment type="caution">
    <text evidence="1">The sequence shown here is derived from an EMBL/GenBank/DDBJ whole genome shotgun (WGS) entry which is preliminary data.</text>
</comment>
<dbReference type="GeneID" id="70132438"/>
<proteinExistence type="predicted"/>
<dbReference type="AlphaFoldDB" id="A0A9P8UFD6"/>
<dbReference type="Proteomes" id="UP000758603">
    <property type="component" value="Unassembled WGS sequence"/>
</dbReference>
<dbReference type="EMBL" id="JAGPXC010000007">
    <property type="protein sequence ID" value="KAH6648865.1"/>
    <property type="molecule type" value="Genomic_DNA"/>
</dbReference>
<dbReference type="RefSeq" id="XP_045955372.1">
    <property type="nucleotide sequence ID" value="XM_046103546.1"/>
</dbReference>
<evidence type="ECO:0000313" key="2">
    <source>
        <dbReference type="Proteomes" id="UP000758603"/>
    </source>
</evidence>
<reference evidence="1" key="1">
    <citation type="journal article" date="2021" name="Nat. Commun.">
        <title>Genetic determinants of endophytism in the Arabidopsis root mycobiome.</title>
        <authorList>
            <person name="Mesny F."/>
            <person name="Miyauchi S."/>
            <person name="Thiergart T."/>
            <person name="Pickel B."/>
            <person name="Atanasova L."/>
            <person name="Karlsson M."/>
            <person name="Huettel B."/>
            <person name="Barry K.W."/>
            <person name="Haridas S."/>
            <person name="Chen C."/>
            <person name="Bauer D."/>
            <person name="Andreopoulos W."/>
            <person name="Pangilinan J."/>
            <person name="LaButti K."/>
            <person name="Riley R."/>
            <person name="Lipzen A."/>
            <person name="Clum A."/>
            <person name="Drula E."/>
            <person name="Henrissat B."/>
            <person name="Kohler A."/>
            <person name="Grigoriev I.V."/>
            <person name="Martin F.M."/>
            <person name="Hacquard S."/>
        </authorList>
    </citation>
    <scope>NUCLEOTIDE SEQUENCE</scope>
    <source>
        <strain evidence="1">MPI-SDFR-AT-0073</strain>
    </source>
</reference>
<sequence>MASGQLSTKAGQPRWNLKCFKAPANSEFLQMHQFVFGQGLFIVDSHQCAIGF</sequence>